<gene>
    <name evidence="2" type="ORF">BER1_1835</name>
    <name evidence="3" type="ORF">BER2_1797</name>
    <name evidence="5" type="ORF">ISE1_1598</name>
    <name evidence="4" type="ORF">ISE2_1635</name>
</gene>
<keyword evidence="1" id="KW-0472">Membrane</keyword>
<name>A0A484UQN1_9ZZZZ</name>
<evidence type="ECO:0000313" key="4">
    <source>
        <dbReference type="EMBL" id="VFR85732.1"/>
    </source>
</evidence>
<feature type="transmembrane region" description="Helical" evidence="1">
    <location>
        <begin position="37"/>
        <end position="56"/>
    </location>
</feature>
<evidence type="ECO:0000313" key="2">
    <source>
        <dbReference type="EMBL" id="VFR34339.1"/>
    </source>
</evidence>
<dbReference type="EMBL" id="CAADIM010000030">
    <property type="protein sequence ID" value="VFR89358.1"/>
    <property type="molecule type" value="Genomic_DNA"/>
</dbReference>
<keyword evidence="1" id="KW-1133">Transmembrane helix</keyword>
<dbReference type="AlphaFoldDB" id="A0A484UQN1"/>
<dbReference type="InterPro" id="IPR007436">
    <property type="entry name" value="DUF485"/>
</dbReference>
<keyword evidence="1" id="KW-0812">Transmembrane</keyword>
<organism evidence="5">
    <name type="scientific">plant metagenome</name>
    <dbReference type="NCBI Taxonomy" id="1297885"/>
    <lineage>
        <taxon>unclassified sequences</taxon>
        <taxon>metagenomes</taxon>
        <taxon>organismal metagenomes</taxon>
    </lineage>
</organism>
<evidence type="ECO:0000256" key="1">
    <source>
        <dbReference type="SAM" id="Phobius"/>
    </source>
</evidence>
<proteinExistence type="predicted"/>
<dbReference type="Pfam" id="PF04341">
    <property type="entry name" value="DUF485"/>
    <property type="match status" value="1"/>
</dbReference>
<sequence>MLRLLAVSMSAFLSIPLISHSLPHWFHTQVIGEINLGLLFLVGQYAIGGAVAWRYCVQLRRLDAQAAELARLALDSTPSHTAR</sequence>
<reference evidence="5" key="1">
    <citation type="submission" date="2019-03" db="EMBL/GenBank/DDBJ databases">
        <authorList>
            <person name="Danneels B."/>
        </authorList>
    </citation>
    <scope>NUCLEOTIDE SEQUENCE</scope>
</reference>
<dbReference type="EMBL" id="CAADIN010000012">
    <property type="protein sequence ID" value="VFR85732.1"/>
    <property type="molecule type" value="Genomic_DNA"/>
</dbReference>
<dbReference type="EMBL" id="CAADIH010000006">
    <property type="protein sequence ID" value="VFR37923.1"/>
    <property type="molecule type" value="Genomic_DNA"/>
</dbReference>
<accession>A0A484UQN1</accession>
<evidence type="ECO:0000313" key="3">
    <source>
        <dbReference type="EMBL" id="VFR37923.1"/>
    </source>
</evidence>
<protein>
    <submittedName>
        <fullName evidence="5">Uncharacterized protein</fullName>
    </submittedName>
</protein>
<dbReference type="EMBL" id="CAADIE010000003">
    <property type="protein sequence ID" value="VFR34339.1"/>
    <property type="molecule type" value="Genomic_DNA"/>
</dbReference>
<evidence type="ECO:0000313" key="5">
    <source>
        <dbReference type="EMBL" id="VFR89358.1"/>
    </source>
</evidence>